<keyword evidence="3" id="KW-0472">Membrane</keyword>
<dbReference type="PROSITE" id="PS50887">
    <property type="entry name" value="GGDEF"/>
    <property type="match status" value="1"/>
</dbReference>
<dbReference type="SUPFAM" id="SSF55073">
    <property type="entry name" value="Nucleotide cyclase"/>
    <property type="match status" value="1"/>
</dbReference>
<gene>
    <name evidence="5" type="ORF">AWJ14_05375</name>
</gene>
<proteinExistence type="predicted"/>
<dbReference type="GO" id="GO:0005886">
    <property type="term" value="C:plasma membrane"/>
    <property type="evidence" value="ECO:0007669"/>
    <property type="project" value="TreeGrafter"/>
</dbReference>
<dbReference type="SMART" id="SM00267">
    <property type="entry name" value="GGDEF"/>
    <property type="match status" value="1"/>
</dbReference>
<dbReference type="PANTHER" id="PTHR45138">
    <property type="entry name" value="REGULATORY COMPONENTS OF SENSORY TRANSDUCTION SYSTEM"/>
    <property type="match status" value="1"/>
</dbReference>
<name>A0A1C1YYP0_9HYPH</name>
<feature type="transmembrane region" description="Helical" evidence="3">
    <location>
        <begin position="29"/>
        <end position="50"/>
    </location>
</feature>
<dbReference type="GO" id="GO:1902201">
    <property type="term" value="P:negative regulation of bacterial-type flagellum-dependent cell motility"/>
    <property type="evidence" value="ECO:0007669"/>
    <property type="project" value="TreeGrafter"/>
</dbReference>
<dbReference type="Pfam" id="PF00990">
    <property type="entry name" value="GGDEF"/>
    <property type="match status" value="1"/>
</dbReference>
<dbReference type="InterPro" id="IPR029787">
    <property type="entry name" value="Nucleotide_cyclase"/>
</dbReference>
<protein>
    <recommendedName>
        <fullName evidence="1">diguanylate cyclase</fullName>
        <ecNumber evidence="1">2.7.7.65</ecNumber>
    </recommendedName>
</protein>
<comment type="catalytic activity">
    <reaction evidence="2">
        <text>2 GTP = 3',3'-c-di-GMP + 2 diphosphate</text>
        <dbReference type="Rhea" id="RHEA:24898"/>
        <dbReference type="ChEBI" id="CHEBI:33019"/>
        <dbReference type="ChEBI" id="CHEBI:37565"/>
        <dbReference type="ChEBI" id="CHEBI:58805"/>
        <dbReference type="EC" id="2.7.7.65"/>
    </reaction>
</comment>
<sequence length="282" mass="30484">MVGIVRNWILKQLMVGEFRSYRDVGRKSVWVALKVSVLALILNLAAHLLLYSVGLLQYDFRAALILAIVLTPPITFILSVGAYLVVGFAIHDLGVSRAEFERLSRTDMLSGLANRRAFHQTFDSCTRDRMLAVFDIDRFKAINDTHGHITGDVTIASVAAVLVEVFPAPCLCARIGGEEFAVFAADMAADEFAVLAERARSRVERLRIGPSGFGITVSGGIARGPSGKSFGETFSLADKALYAAKFGGRNRIVDSALEEPAGPVPISVTLAVWPETVRAGFA</sequence>
<dbReference type="EC" id="2.7.7.65" evidence="1"/>
<dbReference type="InterPro" id="IPR000160">
    <property type="entry name" value="GGDEF_dom"/>
</dbReference>
<evidence type="ECO:0000259" key="4">
    <source>
        <dbReference type="PROSITE" id="PS50887"/>
    </source>
</evidence>
<comment type="caution">
    <text evidence="5">The sequence shown here is derived from an EMBL/GenBank/DDBJ whole genome shotgun (WGS) entry which is preliminary data.</text>
</comment>
<evidence type="ECO:0000313" key="5">
    <source>
        <dbReference type="EMBL" id="OCW58577.1"/>
    </source>
</evidence>
<dbReference type="NCBIfam" id="TIGR00254">
    <property type="entry name" value="GGDEF"/>
    <property type="match status" value="1"/>
</dbReference>
<accession>A0A1C1YYP0</accession>
<dbReference type="RefSeq" id="WP_066176081.1">
    <property type="nucleotide sequence ID" value="NZ_LQZT01000005.1"/>
</dbReference>
<keyword evidence="6" id="KW-1185">Reference proteome</keyword>
<dbReference type="OrthoDB" id="9812260at2"/>
<evidence type="ECO:0000256" key="1">
    <source>
        <dbReference type="ARBA" id="ARBA00012528"/>
    </source>
</evidence>
<dbReference type="InterPro" id="IPR050469">
    <property type="entry name" value="Diguanylate_Cyclase"/>
</dbReference>
<dbReference type="Gene3D" id="3.30.70.270">
    <property type="match status" value="1"/>
</dbReference>
<dbReference type="InterPro" id="IPR043128">
    <property type="entry name" value="Rev_trsase/Diguanyl_cyclase"/>
</dbReference>
<organism evidence="5 6">
    <name type="scientific">Hoeflea olei</name>
    <dbReference type="NCBI Taxonomy" id="1480615"/>
    <lineage>
        <taxon>Bacteria</taxon>
        <taxon>Pseudomonadati</taxon>
        <taxon>Pseudomonadota</taxon>
        <taxon>Alphaproteobacteria</taxon>
        <taxon>Hyphomicrobiales</taxon>
        <taxon>Rhizobiaceae</taxon>
        <taxon>Hoeflea</taxon>
    </lineage>
</organism>
<reference evidence="5 6" key="1">
    <citation type="submission" date="2015-12" db="EMBL/GenBank/DDBJ databases">
        <authorList>
            <person name="Shamseldin A."/>
            <person name="Moawad H."/>
            <person name="Abd El-Rahim W.M."/>
            <person name="Sadowsky M.J."/>
        </authorList>
    </citation>
    <scope>NUCLEOTIDE SEQUENCE [LARGE SCALE GENOMIC DNA]</scope>
    <source>
        <strain evidence="5 6">JC234</strain>
    </source>
</reference>
<dbReference type="EMBL" id="LQZT01000005">
    <property type="protein sequence ID" value="OCW58577.1"/>
    <property type="molecule type" value="Genomic_DNA"/>
</dbReference>
<keyword evidence="3" id="KW-1133">Transmembrane helix</keyword>
<dbReference type="PANTHER" id="PTHR45138:SF9">
    <property type="entry name" value="DIGUANYLATE CYCLASE DGCM-RELATED"/>
    <property type="match status" value="1"/>
</dbReference>
<dbReference type="GO" id="GO:0043709">
    <property type="term" value="P:cell adhesion involved in single-species biofilm formation"/>
    <property type="evidence" value="ECO:0007669"/>
    <property type="project" value="TreeGrafter"/>
</dbReference>
<dbReference type="Proteomes" id="UP000094795">
    <property type="component" value="Unassembled WGS sequence"/>
</dbReference>
<keyword evidence="3" id="KW-0812">Transmembrane</keyword>
<evidence type="ECO:0000256" key="2">
    <source>
        <dbReference type="ARBA" id="ARBA00034247"/>
    </source>
</evidence>
<dbReference type="STRING" id="1480615.AWJ14_05375"/>
<feature type="transmembrane region" description="Helical" evidence="3">
    <location>
        <begin position="62"/>
        <end position="90"/>
    </location>
</feature>
<dbReference type="GO" id="GO:0052621">
    <property type="term" value="F:diguanylate cyclase activity"/>
    <property type="evidence" value="ECO:0007669"/>
    <property type="project" value="UniProtKB-EC"/>
</dbReference>
<dbReference type="CDD" id="cd01949">
    <property type="entry name" value="GGDEF"/>
    <property type="match status" value="1"/>
</dbReference>
<evidence type="ECO:0000256" key="3">
    <source>
        <dbReference type="SAM" id="Phobius"/>
    </source>
</evidence>
<feature type="domain" description="GGDEF" evidence="4">
    <location>
        <begin position="127"/>
        <end position="257"/>
    </location>
</feature>
<dbReference type="AlphaFoldDB" id="A0A1C1YYP0"/>
<evidence type="ECO:0000313" key="6">
    <source>
        <dbReference type="Proteomes" id="UP000094795"/>
    </source>
</evidence>